<dbReference type="GO" id="GO:0003700">
    <property type="term" value="F:DNA-binding transcription factor activity"/>
    <property type="evidence" value="ECO:0007669"/>
    <property type="project" value="InterPro"/>
</dbReference>
<evidence type="ECO:0000313" key="5">
    <source>
        <dbReference type="EMBL" id="MSS37206.1"/>
    </source>
</evidence>
<evidence type="ECO:0000256" key="1">
    <source>
        <dbReference type="ARBA" id="ARBA00023015"/>
    </source>
</evidence>
<dbReference type="EMBL" id="VUMD01000009">
    <property type="protein sequence ID" value="MSS37206.1"/>
    <property type="molecule type" value="Genomic_DNA"/>
</dbReference>
<protein>
    <submittedName>
        <fullName evidence="5">Helix-turn-helix transcriptional regulator</fullName>
    </submittedName>
</protein>
<dbReference type="InterPro" id="IPR018060">
    <property type="entry name" value="HTH_AraC"/>
</dbReference>
<dbReference type="InterPro" id="IPR014710">
    <property type="entry name" value="RmlC-like_jellyroll"/>
</dbReference>
<dbReference type="Pfam" id="PF12833">
    <property type="entry name" value="HTH_18"/>
    <property type="match status" value="1"/>
</dbReference>
<dbReference type="InterPro" id="IPR037923">
    <property type="entry name" value="HTH-like"/>
</dbReference>
<dbReference type="InterPro" id="IPR018062">
    <property type="entry name" value="HTH_AraC-typ_CS"/>
</dbReference>
<organism evidence="5 6">
    <name type="scientific">Clostridium porci</name>
    <dbReference type="NCBI Taxonomy" id="2605778"/>
    <lineage>
        <taxon>Bacteria</taxon>
        <taxon>Bacillati</taxon>
        <taxon>Bacillota</taxon>
        <taxon>Clostridia</taxon>
        <taxon>Eubacteriales</taxon>
        <taxon>Clostridiaceae</taxon>
        <taxon>Clostridium</taxon>
    </lineage>
</organism>
<dbReference type="RefSeq" id="WP_154472642.1">
    <property type="nucleotide sequence ID" value="NZ_DBEWUL010000089.1"/>
</dbReference>
<dbReference type="Gene3D" id="1.10.10.60">
    <property type="entry name" value="Homeodomain-like"/>
    <property type="match status" value="1"/>
</dbReference>
<dbReference type="PROSITE" id="PS00041">
    <property type="entry name" value="HTH_ARAC_FAMILY_1"/>
    <property type="match status" value="1"/>
</dbReference>
<dbReference type="PANTHER" id="PTHR43280:SF2">
    <property type="entry name" value="HTH-TYPE TRANSCRIPTIONAL REGULATOR EXSA"/>
    <property type="match status" value="1"/>
</dbReference>
<feature type="domain" description="HTH araC/xylS-type" evidence="4">
    <location>
        <begin position="194"/>
        <end position="292"/>
    </location>
</feature>
<accession>A0A7X2NM40</accession>
<keyword evidence="1" id="KW-0805">Transcription regulation</keyword>
<name>A0A7X2NM40_9CLOT</name>
<evidence type="ECO:0000256" key="3">
    <source>
        <dbReference type="ARBA" id="ARBA00023163"/>
    </source>
</evidence>
<dbReference type="Proteomes" id="UP000429958">
    <property type="component" value="Unassembled WGS sequence"/>
</dbReference>
<dbReference type="InterPro" id="IPR009057">
    <property type="entry name" value="Homeodomain-like_sf"/>
</dbReference>
<evidence type="ECO:0000313" key="6">
    <source>
        <dbReference type="Proteomes" id="UP000429958"/>
    </source>
</evidence>
<dbReference type="Gene3D" id="2.60.120.10">
    <property type="entry name" value="Jelly Rolls"/>
    <property type="match status" value="1"/>
</dbReference>
<dbReference type="GO" id="GO:0043565">
    <property type="term" value="F:sequence-specific DNA binding"/>
    <property type="evidence" value="ECO:0007669"/>
    <property type="project" value="InterPro"/>
</dbReference>
<gene>
    <name evidence="5" type="ORF">FYJ39_11630</name>
</gene>
<dbReference type="SUPFAM" id="SSF51215">
    <property type="entry name" value="Regulatory protein AraC"/>
    <property type="match status" value="1"/>
</dbReference>
<proteinExistence type="predicted"/>
<dbReference type="PROSITE" id="PS01124">
    <property type="entry name" value="HTH_ARAC_FAMILY_2"/>
    <property type="match status" value="1"/>
</dbReference>
<keyword evidence="6" id="KW-1185">Reference proteome</keyword>
<dbReference type="SMART" id="SM00342">
    <property type="entry name" value="HTH_ARAC"/>
    <property type="match status" value="1"/>
</dbReference>
<keyword evidence="3" id="KW-0804">Transcription</keyword>
<dbReference type="AlphaFoldDB" id="A0A7X2NM40"/>
<dbReference type="SUPFAM" id="SSF46689">
    <property type="entry name" value="Homeodomain-like"/>
    <property type="match status" value="1"/>
</dbReference>
<sequence>MAYQSVELKDSISIKKIVSVHYFQYMSDFSFPGESHNFWELICVDRGEIDAIAGDRRLTLKKGNILFHKPNEFHNVLTNGRVSPSLVVIGFECHSECMKAFEDQLMNIQDTEKELLAQIIIEARNTFSGRLDDPYQEQLIFLEPSASFGSEQLISHYLEQIMIHLYRRYFSYSLPVNTHRLLPSEAGSGNDTFNRIVRYMQEHISEQLTIERICKDNLVGRSQLQKIFRDAQKCGVIQFFSRMKIDTAKQMIRDNQMNLTQISDRLGYTSIHYFSRQFKKITSMAPSEYATSIRLLSEKPV</sequence>
<reference evidence="5 6" key="1">
    <citation type="submission" date="2019-08" db="EMBL/GenBank/DDBJ databases">
        <title>In-depth cultivation of the pig gut microbiome towards novel bacterial diversity and tailored functional studies.</title>
        <authorList>
            <person name="Wylensek D."/>
            <person name="Hitch T.C.A."/>
            <person name="Clavel T."/>
        </authorList>
    </citation>
    <scope>NUCLEOTIDE SEQUENCE [LARGE SCALE GENOMIC DNA]</scope>
    <source>
        <strain evidence="5 6">WCA-389-WT-23D1</strain>
    </source>
</reference>
<comment type="caution">
    <text evidence="5">The sequence shown here is derived from an EMBL/GenBank/DDBJ whole genome shotgun (WGS) entry which is preliminary data.</text>
</comment>
<evidence type="ECO:0000259" key="4">
    <source>
        <dbReference type="PROSITE" id="PS01124"/>
    </source>
</evidence>
<keyword evidence="2" id="KW-0238">DNA-binding</keyword>
<evidence type="ECO:0000256" key="2">
    <source>
        <dbReference type="ARBA" id="ARBA00023125"/>
    </source>
</evidence>
<dbReference type="PANTHER" id="PTHR43280">
    <property type="entry name" value="ARAC-FAMILY TRANSCRIPTIONAL REGULATOR"/>
    <property type="match status" value="1"/>
</dbReference>